<keyword evidence="1" id="KW-0472">Membrane</keyword>
<feature type="transmembrane region" description="Helical" evidence="1">
    <location>
        <begin position="44"/>
        <end position="61"/>
    </location>
</feature>
<feature type="transmembrane region" description="Helical" evidence="1">
    <location>
        <begin position="115"/>
        <end position="136"/>
    </location>
</feature>
<keyword evidence="3" id="KW-1185">Reference proteome</keyword>
<gene>
    <name evidence="2" type="ORF">RF11_11548</name>
</gene>
<dbReference type="AlphaFoldDB" id="A0A0C2MNB8"/>
<keyword evidence="1" id="KW-1133">Transmembrane helix</keyword>
<feature type="transmembrane region" description="Helical" evidence="1">
    <location>
        <begin position="73"/>
        <end position="94"/>
    </location>
</feature>
<dbReference type="EMBL" id="JWZT01003680">
    <property type="protein sequence ID" value="KII65875.1"/>
    <property type="molecule type" value="Genomic_DNA"/>
</dbReference>
<evidence type="ECO:0000313" key="3">
    <source>
        <dbReference type="Proteomes" id="UP000031668"/>
    </source>
</evidence>
<organism evidence="2 3">
    <name type="scientific">Thelohanellus kitauei</name>
    <name type="common">Myxosporean</name>
    <dbReference type="NCBI Taxonomy" id="669202"/>
    <lineage>
        <taxon>Eukaryota</taxon>
        <taxon>Metazoa</taxon>
        <taxon>Cnidaria</taxon>
        <taxon>Myxozoa</taxon>
        <taxon>Myxosporea</taxon>
        <taxon>Bivalvulida</taxon>
        <taxon>Platysporina</taxon>
        <taxon>Myxobolidae</taxon>
        <taxon>Thelohanellus</taxon>
    </lineage>
</organism>
<evidence type="ECO:0000313" key="2">
    <source>
        <dbReference type="EMBL" id="KII65875.1"/>
    </source>
</evidence>
<dbReference type="Proteomes" id="UP000031668">
    <property type="component" value="Unassembled WGS sequence"/>
</dbReference>
<comment type="caution">
    <text evidence="2">The sequence shown here is derived from an EMBL/GenBank/DDBJ whole genome shotgun (WGS) entry which is preliminary data.</text>
</comment>
<sequence length="280" mass="32322">MMYNEALDLGNKMSGYNPDVWKFFESNSFINNNEERSFVLQSNYKLVFAFLPLVLQIFLHREDPPCPKDYYKLYGLSVLILPTLCVLLVFAVILNQTLIEKSSRHYYIRDGTGQIIKTILLGIIITGLTIGTQFVYGRYFACYSVGPEPITPCQFIIDRHNKEYKNALSRSVLIGWLIIFGTLLLFAALAIYINISSYVEPIDLLLKNFMIEWKKEMQTSIYDEIDRLAKLNAQDSVKDVIAISMETTDGQMPVVHRYIRNVVRFEEQGDPLDVGNYFFI</sequence>
<evidence type="ECO:0000256" key="1">
    <source>
        <dbReference type="SAM" id="Phobius"/>
    </source>
</evidence>
<accession>A0A0C2MNB8</accession>
<reference evidence="2 3" key="1">
    <citation type="journal article" date="2014" name="Genome Biol. Evol.">
        <title>The genome of the myxosporean Thelohanellus kitauei shows adaptations to nutrient acquisition within its fish host.</title>
        <authorList>
            <person name="Yang Y."/>
            <person name="Xiong J."/>
            <person name="Zhou Z."/>
            <person name="Huo F."/>
            <person name="Miao W."/>
            <person name="Ran C."/>
            <person name="Liu Y."/>
            <person name="Zhang J."/>
            <person name="Feng J."/>
            <person name="Wang M."/>
            <person name="Wang M."/>
            <person name="Wang L."/>
            <person name="Yao B."/>
        </authorList>
    </citation>
    <scope>NUCLEOTIDE SEQUENCE [LARGE SCALE GENOMIC DNA]</scope>
    <source>
        <strain evidence="2">Wuqing</strain>
    </source>
</reference>
<feature type="transmembrane region" description="Helical" evidence="1">
    <location>
        <begin position="173"/>
        <end position="195"/>
    </location>
</feature>
<proteinExistence type="predicted"/>
<name>A0A0C2MNB8_THEKT</name>
<keyword evidence="1" id="KW-0812">Transmembrane</keyword>
<protein>
    <submittedName>
        <fullName evidence="2">Uncharacterized protein</fullName>
    </submittedName>
</protein>